<evidence type="ECO:0000256" key="1">
    <source>
        <dbReference type="ARBA" id="ARBA00004162"/>
    </source>
</evidence>
<dbReference type="Gene3D" id="1.20.5.3310">
    <property type="match status" value="1"/>
</dbReference>
<evidence type="ECO:0000313" key="12">
    <source>
        <dbReference type="Proteomes" id="UP000606870"/>
    </source>
</evidence>
<reference evidence="11 12" key="1">
    <citation type="submission" date="2020-08" db="EMBL/GenBank/DDBJ databases">
        <authorList>
            <person name="Liu C."/>
            <person name="Sun Q."/>
        </authorList>
    </citation>
    <scope>NUCLEOTIDE SEQUENCE [LARGE SCALE GENOMIC DNA]</scope>
    <source>
        <strain evidence="11 12">NSJ-59</strain>
    </source>
</reference>
<comment type="subunit">
    <text evidence="9">Forms a complex with TatC.</text>
</comment>
<dbReference type="InterPro" id="IPR006312">
    <property type="entry name" value="TatA/E"/>
</dbReference>
<keyword evidence="6 9" id="KW-1133">Transmembrane helix</keyword>
<gene>
    <name evidence="9" type="primary">tatA</name>
    <name evidence="11" type="ORF">H8J70_00150</name>
</gene>
<comment type="caution">
    <text evidence="11">The sequence shown here is derived from an EMBL/GenBank/DDBJ whole genome shotgun (WGS) entry which is preliminary data.</text>
</comment>
<proteinExistence type="inferred from homology"/>
<comment type="subcellular location">
    <subcellularLocation>
        <location evidence="1 9">Cell membrane</location>
        <topology evidence="1 9">Single-pass membrane protein</topology>
    </subcellularLocation>
</comment>
<accession>A0ABR6VF21</accession>
<evidence type="ECO:0000256" key="5">
    <source>
        <dbReference type="ARBA" id="ARBA00022927"/>
    </source>
</evidence>
<keyword evidence="7 9" id="KW-0811">Translocation</keyword>
<evidence type="ECO:0000313" key="11">
    <source>
        <dbReference type="EMBL" id="MBC3535678.1"/>
    </source>
</evidence>
<evidence type="ECO:0000256" key="3">
    <source>
        <dbReference type="ARBA" id="ARBA00022475"/>
    </source>
</evidence>
<sequence length="65" mass="6824">MGRFGMEEWGLVLLIALVVFGPGKIAGLGKALGKSVHDFRSALNGVEAPQEPEAQEQKGAVSHHG</sequence>
<dbReference type="RefSeq" id="WP_186501740.1">
    <property type="nucleotide sequence ID" value="NZ_JACOGK010000001.1"/>
</dbReference>
<keyword evidence="3 9" id="KW-1003">Cell membrane</keyword>
<keyword evidence="2 9" id="KW-0813">Transport</keyword>
<comment type="function">
    <text evidence="9">Part of the twin-arginine translocation (Tat) system that transports large folded proteins containing a characteristic twin-arginine motif in their signal peptide across membranes. TatA could form the protein-conducting channel of the Tat system.</text>
</comment>
<evidence type="ECO:0000256" key="10">
    <source>
        <dbReference type="SAM" id="MobiDB-lite"/>
    </source>
</evidence>
<dbReference type="EMBL" id="JACOGK010000001">
    <property type="protein sequence ID" value="MBC3535678.1"/>
    <property type="molecule type" value="Genomic_DNA"/>
</dbReference>
<keyword evidence="12" id="KW-1185">Reference proteome</keyword>
<organism evidence="11 12">
    <name type="scientific">Megasphaera hominis</name>
    <dbReference type="NCBI Taxonomy" id="159836"/>
    <lineage>
        <taxon>Bacteria</taxon>
        <taxon>Bacillati</taxon>
        <taxon>Bacillota</taxon>
        <taxon>Negativicutes</taxon>
        <taxon>Veillonellales</taxon>
        <taxon>Veillonellaceae</taxon>
        <taxon>Megasphaera</taxon>
    </lineage>
</organism>
<comment type="similarity">
    <text evidence="9">Belongs to the TatA/E family.</text>
</comment>
<name>A0ABR6VF21_9FIRM</name>
<evidence type="ECO:0000256" key="2">
    <source>
        <dbReference type="ARBA" id="ARBA00022448"/>
    </source>
</evidence>
<feature type="region of interest" description="Disordered" evidence="10">
    <location>
        <begin position="45"/>
        <end position="65"/>
    </location>
</feature>
<dbReference type="Proteomes" id="UP000606870">
    <property type="component" value="Unassembled WGS sequence"/>
</dbReference>
<dbReference type="HAMAP" id="MF_00236">
    <property type="entry name" value="TatA_E"/>
    <property type="match status" value="1"/>
</dbReference>
<dbReference type="PANTHER" id="PTHR42982:SF1">
    <property type="entry name" value="SEC-INDEPENDENT PROTEIN TRANSLOCASE PROTEIN TATA"/>
    <property type="match status" value="1"/>
</dbReference>
<dbReference type="Pfam" id="PF02416">
    <property type="entry name" value="TatA_B_E"/>
    <property type="match status" value="1"/>
</dbReference>
<keyword evidence="4 9" id="KW-0812">Transmembrane</keyword>
<protein>
    <recommendedName>
        <fullName evidence="9">Sec-independent protein translocase protein TatA</fullName>
    </recommendedName>
</protein>
<evidence type="ECO:0000256" key="6">
    <source>
        <dbReference type="ARBA" id="ARBA00022989"/>
    </source>
</evidence>
<keyword evidence="5 9" id="KW-0653">Protein transport</keyword>
<evidence type="ECO:0000256" key="8">
    <source>
        <dbReference type="ARBA" id="ARBA00023136"/>
    </source>
</evidence>
<evidence type="ECO:0000256" key="7">
    <source>
        <dbReference type="ARBA" id="ARBA00023010"/>
    </source>
</evidence>
<evidence type="ECO:0000256" key="4">
    <source>
        <dbReference type="ARBA" id="ARBA00022692"/>
    </source>
</evidence>
<keyword evidence="8 9" id="KW-0472">Membrane</keyword>
<dbReference type="InterPro" id="IPR003369">
    <property type="entry name" value="TatA/B/E"/>
</dbReference>
<dbReference type="PANTHER" id="PTHR42982">
    <property type="entry name" value="SEC-INDEPENDENT PROTEIN TRANSLOCASE PROTEIN TATA"/>
    <property type="match status" value="1"/>
</dbReference>
<evidence type="ECO:0000256" key="9">
    <source>
        <dbReference type="HAMAP-Rule" id="MF_00236"/>
    </source>
</evidence>